<dbReference type="CDD" id="cd00448">
    <property type="entry name" value="YjgF_YER057c_UK114_family"/>
    <property type="match status" value="1"/>
</dbReference>
<dbReference type="Proteomes" id="UP000317371">
    <property type="component" value="Unassembled WGS sequence"/>
</dbReference>
<dbReference type="OrthoDB" id="159047at2"/>
<name>A0A540VE81_9CHLR</name>
<dbReference type="EMBL" id="VIGC01000024">
    <property type="protein sequence ID" value="TQE94433.1"/>
    <property type="molecule type" value="Genomic_DNA"/>
</dbReference>
<dbReference type="GO" id="GO:0019239">
    <property type="term" value="F:deaminase activity"/>
    <property type="evidence" value="ECO:0007669"/>
    <property type="project" value="TreeGrafter"/>
</dbReference>
<comment type="caution">
    <text evidence="2">The sequence shown here is derived from an EMBL/GenBank/DDBJ whole genome shotgun (WGS) entry which is preliminary data.</text>
</comment>
<sequence>MMRKPIFSEKGAKPKGPYTPAIVAQGPMVYVSAQGPFDPETGEIRARDFREQARQVFDNVTVLLEAAGTSWAHAVKVTVYLADFKDFAVMNEVYSQYVTEPYPARTTVHSKIGQSDIAVDCIALVPEE</sequence>
<dbReference type="Pfam" id="PF01042">
    <property type="entry name" value="Ribonuc_L-PSP"/>
    <property type="match status" value="1"/>
</dbReference>
<dbReference type="AlphaFoldDB" id="A0A540VE81"/>
<evidence type="ECO:0000313" key="2">
    <source>
        <dbReference type="EMBL" id="TQE94433.1"/>
    </source>
</evidence>
<reference evidence="2 3" key="1">
    <citation type="submission" date="2019-06" db="EMBL/GenBank/DDBJ databases">
        <title>Genome sequence of Litorilinea aerophila BAA-2444.</title>
        <authorList>
            <person name="Maclea K.S."/>
            <person name="Maurais E.G."/>
            <person name="Iannazzi L.C."/>
        </authorList>
    </citation>
    <scope>NUCLEOTIDE SEQUENCE [LARGE SCALE GENOMIC DNA]</scope>
    <source>
        <strain evidence="2 3">ATCC BAA-2444</strain>
    </source>
</reference>
<dbReference type="InterPro" id="IPR035959">
    <property type="entry name" value="RutC-like_sf"/>
</dbReference>
<evidence type="ECO:0000256" key="1">
    <source>
        <dbReference type="ARBA" id="ARBA00010552"/>
    </source>
</evidence>
<dbReference type="PANTHER" id="PTHR11803:SF39">
    <property type="entry name" value="2-IMINOBUTANOATE_2-IMINOPROPANOATE DEAMINASE"/>
    <property type="match status" value="1"/>
</dbReference>
<organism evidence="2 3">
    <name type="scientific">Litorilinea aerophila</name>
    <dbReference type="NCBI Taxonomy" id="1204385"/>
    <lineage>
        <taxon>Bacteria</taxon>
        <taxon>Bacillati</taxon>
        <taxon>Chloroflexota</taxon>
        <taxon>Caldilineae</taxon>
        <taxon>Caldilineales</taxon>
        <taxon>Caldilineaceae</taxon>
        <taxon>Litorilinea</taxon>
    </lineage>
</organism>
<dbReference type="InParanoid" id="A0A540VE81"/>
<evidence type="ECO:0008006" key="4">
    <source>
        <dbReference type="Google" id="ProtNLM"/>
    </source>
</evidence>
<gene>
    <name evidence="2" type="ORF">FKZ61_17025</name>
</gene>
<accession>A0A540VE81</accession>
<protein>
    <recommendedName>
        <fullName evidence="4">RidA family protein</fullName>
    </recommendedName>
</protein>
<dbReference type="PANTHER" id="PTHR11803">
    <property type="entry name" value="2-IMINOBUTANOATE/2-IMINOPROPANOATE DEAMINASE RIDA"/>
    <property type="match status" value="1"/>
</dbReference>
<dbReference type="SUPFAM" id="SSF55298">
    <property type="entry name" value="YjgF-like"/>
    <property type="match status" value="1"/>
</dbReference>
<proteinExistence type="inferred from homology"/>
<dbReference type="GO" id="GO:0005829">
    <property type="term" value="C:cytosol"/>
    <property type="evidence" value="ECO:0007669"/>
    <property type="project" value="TreeGrafter"/>
</dbReference>
<comment type="similarity">
    <text evidence="1">Belongs to the RutC family.</text>
</comment>
<evidence type="ECO:0000313" key="3">
    <source>
        <dbReference type="Proteomes" id="UP000317371"/>
    </source>
</evidence>
<dbReference type="FunFam" id="3.30.1330.40:FF:000001">
    <property type="entry name" value="L-PSP family endoribonuclease"/>
    <property type="match status" value="1"/>
</dbReference>
<dbReference type="InterPro" id="IPR006175">
    <property type="entry name" value="YjgF/YER057c/UK114"/>
</dbReference>
<keyword evidence="3" id="KW-1185">Reference proteome</keyword>
<dbReference type="Gene3D" id="3.30.1330.40">
    <property type="entry name" value="RutC-like"/>
    <property type="match status" value="1"/>
</dbReference>
<dbReference type="RefSeq" id="WP_141611351.1">
    <property type="nucleotide sequence ID" value="NZ_VIGC02000024.1"/>
</dbReference>